<organism evidence="2 3">
    <name type="scientific">Gigaspora margarita</name>
    <dbReference type="NCBI Taxonomy" id="4874"/>
    <lineage>
        <taxon>Eukaryota</taxon>
        <taxon>Fungi</taxon>
        <taxon>Fungi incertae sedis</taxon>
        <taxon>Mucoromycota</taxon>
        <taxon>Glomeromycotina</taxon>
        <taxon>Glomeromycetes</taxon>
        <taxon>Diversisporales</taxon>
        <taxon>Gigasporaceae</taxon>
        <taxon>Gigaspora</taxon>
    </lineage>
</organism>
<name>A0A8H3X957_GIGMA</name>
<comment type="caution">
    <text evidence="2">The sequence shown here is derived from an EMBL/GenBank/DDBJ whole genome shotgun (WGS) entry which is preliminary data.</text>
</comment>
<feature type="domain" description="Methyltransferase" evidence="1">
    <location>
        <begin position="71"/>
        <end position="162"/>
    </location>
</feature>
<evidence type="ECO:0000259" key="1">
    <source>
        <dbReference type="Pfam" id="PF13649"/>
    </source>
</evidence>
<dbReference type="AlphaFoldDB" id="A0A8H3X957"/>
<accession>A0A8H3X957</accession>
<dbReference type="GO" id="GO:0032259">
    <property type="term" value="P:methylation"/>
    <property type="evidence" value="ECO:0007669"/>
    <property type="project" value="UniProtKB-KW"/>
</dbReference>
<dbReference type="PANTHER" id="PTHR43591">
    <property type="entry name" value="METHYLTRANSFERASE"/>
    <property type="match status" value="1"/>
</dbReference>
<keyword evidence="2" id="KW-0808">Transferase</keyword>
<dbReference type="Pfam" id="PF13649">
    <property type="entry name" value="Methyltransf_25"/>
    <property type="match status" value="1"/>
</dbReference>
<keyword evidence="2" id="KW-0489">Methyltransferase</keyword>
<dbReference type="CDD" id="cd02440">
    <property type="entry name" value="AdoMet_MTases"/>
    <property type="match status" value="1"/>
</dbReference>
<evidence type="ECO:0000313" key="2">
    <source>
        <dbReference type="EMBL" id="KAF0435293.1"/>
    </source>
</evidence>
<dbReference type="PANTHER" id="PTHR43591:SF24">
    <property type="entry name" value="2-METHOXY-6-POLYPRENYL-1,4-BENZOQUINOL METHYLASE, MITOCHONDRIAL"/>
    <property type="match status" value="1"/>
</dbReference>
<evidence type="ECO:0000313" key="3">
    <source>
        <dbReference type="Proteomes" id="UP000439903"/>
    </source>
</evidence>
<dbReference type="Proteomes" id="UP000439903">
    <property type="component" value="Unassembled WGS sequence"/>
</dbReference>
<dbReference type="SUPFAM" id="SSF53335">
    <property type="entry name" value="S-adenosyl-L-methionine-dependent methyltransferases"/>
    <property type="match status" value="1"/>
</dbReference>
<dbReference type="GO" id="GO:0008168">
    <property type="term" value="F:methyltransferase activity"/>
    <property type="evidence" value="ECO:0007669"/>
    <property type="project" value="UniProtKB-KW"/>
</dbReference>
<sequence>MGITLSKFRKDKKGAEFDATSQYLYTLTGKAKVYDREHENIALRHNIVREIFNSNFLSPIHSELKAGGLKVLDVGCGFGTWLFEMSSDFPNSSYIGVDLTPQLFTATRPKNVDFLTANVTERLPFNDDSFDFVFIRNMAYDIQESQWKFLIQECTRVLKTGGYIEITEAELRALNCGPLLQKLSKKFFEYITSTKVNLLITEKMEEILISTNKFQDIAHYHRPFALGCWPSHLREAYRSYSNDVFRSVIKFSDVKEKDYDNTIKDLINEANKYRTYFNMHKYFSQKIEA</sequence>
<dbReference type="Gene3D" id="3.40.50.150">
    <property type="entry name" value="Vaccinia Virus protein VP39"/>
    <property type="match status" value="1"/>
</dbReference>
<keyword evidence="3" id="KW-1185">Reference proteome</keyword>
<proteinExistence type="predicted"/>
<dbReference type="InterPro" id="IPR041698">
    <property type="entry name" value="Methyltransf_25"/>
</dbReference>
<reference evidence="2 3" key="1">
    <citation type="journal article" date="2019" name="Environ. Microbiol.">
        <title>At the nexus of three kingdoms: the genome of the mycorrhizal fungus Gigaspora margarita provides insights into plant, endobacterial and fungal interactions.</title>
        <authorList>
            <person name="Venice F."/>
            <person name="Ghignone S."/>
            <person name="Salvioli di Fossalunga A."/>
            <person name="Amselem J."/>
            <person name="Novero M."/>
            <person name="Xianan X."/>
            <person name="Sedzielewska Toro K."/>
            <person name="Morin E."/>
            <person name="Lipzen A."/>
            <person name="Grigoriev I.V."/>
            <person name="Henrissat B."/>
            <person name="Martin F.M."/>
            <person name="Bonfante P."/>
        </authorList>
    </citation>
    <scope>NUCLEOTIDE SEQUENCE [LARGE SCALE GENOMIC DNA]</scope>
    <source>
        <strain evidence="2 3">BEG34</strain>
    </source>
</reference>
<dbReference type="InterPro" id="IPR029063">
    <property type="entry name" value="SAM-dependent_MTases_sf"/>
</dbReference>
<dbReference type="EMBL" id="WTPW01001446">
    <property type="protein sequence ID" value="KAF0435293.1"/>
    <property type="molecule type" value="Genomic_DNA"/>
</dbReference>
<protein>
    <submittedName>
        <fullName evidence="2">S-adenosyl-L-methionine-dependent methyltransferase</fullName>
    </submittedName>
</protein>
<gene>
    <name evidence="2" type="ORF">F8M41_004813</name>
</gene>